<accession>A0ABR7D2U7</accession>
<dbReference type="CDD" id="cd07018">
    <property type="entry name" value="S49_SppA_67K_type"/>
    <property type="match status" value="1"/>
</dbReference>
<dbReference type="NCBIfam" id="TIGR00705">
    <property type="entry name" value="SppA_67K"/>
    <property type="match status" value="1"/>
</dbReference>
<evidence type="ECO:0000259" key="8">
    <source>
        <dbReference type="Pfam" id="PF01343"/>
    </source>
</evidence>
<evidence type="ECO:0000256" key="4">
    <source>
        <dbReference type="ARBA" id="ARBA00022801"/>
    </source>
</evidence>
<keyword evidence="3" id="KW-0645">Protease</keyword>
<evidence type="ECO:0000256" key="3">
    <source>
        <dbReference type="ARBA" id="ARBA00022670"/>
    </source>
</evidence>
<dbReference type="InterPro" id="IPR002142">
    <property type="entry name" value="Peptidase_S49"/>
</dbReference>
<feature type="transmembrane region" description="Helical" evidence="7">
    <location>
        <begin position="7"/>
        <end position="31"/>
    </location>
</feature>
<protein>
    <submittedName>
        <fullName evidence="9">Signal peptide peptidase SppA</fullName>
    </submittedName>
</protein>
<dbReference type="InterPro" id="IPR029045">
    <property type="entry name" value="ClpP/crotonase-like_dom_sf"/>
</dbReference>
<keyword evidence="6 7" id="KW-0472">Membrane</keyword>
<dbReference type="InterPro" id="IPR004634">
    <property type="entry name" value="Pept_S49_pIV"/>
</dbReference>
<feature type="domain" description="Peptidase S49" evidence="8">
    <location>
        <begin position="378"/>
        <end position="536"/>
    </location>
</feature>
<evidence type="ECO:0000256" key="1">
    <source>
        <dbReference type="ARBA" id="ARBA00004370"/>
    </source>
</evidence>
<evidence type="ECO:0000313" key="9">
    <source>
        <dbReference type="EMBL" id="MBC5622258.1"/>
    </source>
</evidence>
<dbReference type="InterPro" id="IPR047217">
    <property type="entry name" value="S49_SppA_67K_type_N"/>
</dbReference>
<keyword evidence="7" id="KW-1133">Transmembrane helix</keyword>
<dbReference type="EMBL" id="JACOOH010000006">
    <property type="protein sequence ID" value="MBC5622258.1"/>
    <property type="molecule type" value="Genomic_DNA"/>
</dbReference>
<organism evidence="9 10">
    <name type="scientific">Butyricimonas hominis</name>
    <dbReference type="NCBI Taxonomy" id="2763032"/>
    <lineage>
        <taxon>Bacteria</taxon>
        <taxon>Pseudomonadati</taxon>
        <taxon>Bacteroidota</taxon>
        <taxon>Bacteroidia</taxon>
        <taxon>Bacteroidales</taxon>
        <taxon>Odoribacteraceae</taxon>
        <taxon>Butyricimonas</taxon>
    </lineage>
</organism>
<comment type="similarity">
    <text evidence="2">Belongs to the peptidase S49 family.</text>
</comment>
<dbReference type="CDD" id="cd07023">
    <property type="entry name" value="S49_Sppa_N_C"/>
    <property type="match status" value="1"/>
</dbReference>
<proteinExistence type="inferred from homology"/>
<dbReference type="Gene3D" id="3.90.226.10">
    <property type="entry name" value="2-enoyl-CoA Hydratase, Chain A, domain 1"/>
    <property type="match status" value="4"/>
</dbReference>
<dbReference type="InterPro" id="IPR004635">
    <property type="entry name" value="Pept_S49_SppA"/>
</dbReference>
<evidence type="ECO:0000256" key="7">
    <source>
        <dbReference type="SAM" id="Phobius"/>
    </source>
</evidence>
<dbReference type="PANTHER" id="PTHR33209">
    <property type="entry name" value="PROTEASE 4"/>
    <property type="match status" value="1"/>
</dbReference>
<dbReference type="Pfam" id="PF01343">
    <property type="entry name" value="Peptidase_S49"/>
    <property type="match status" value="2"/>
</dbReference>
<feature type="domain" description="Peptidase S49" evidence="8">
    <location>
        <begin position="132"/>
        <end position="281"/>
    </location>
</feature>
<evidence type="ECO:0000256" key="2">
    <source>
        <dbReference type="ARBA" id="ARBA00008683"/>
    </source>
</evidence>
<gene>
    <name evidence="9" type="primary">sppA</name>
    <name evidence="9" type="ORF">H8S64_14240</name>
</gene>
<keyword evidence="5" id="KW-0720">Serine protease</keyword>
<dbReference type="SUPFAM" id="SSF52096">
    <property type="entry name" value="ClpP/crotonase"/>
    <property type="match status" value="2"/>
</dbReference>
<evidence type="ECO:0000256" key="5">
    <source>
        <dbReference type="ARBA" id="ARBA00022825"/>
    </source>
</evidence>
<dbReference type="InterPro" id="IPR047272">
    <property type="entry name" value="S49_SppA_C"/>
</dbReference>
<evidence type="ECO:0000313" key="10">
    <source>
        <dbReference type="Proteomes" id="UP000646484"/>
    </source>
</evidence>
<keyword evidence="10" id="KW-1185">Reference proteome</keyword>
<keyword evidence="7" id="KW-0812">Transmembrane</keyword>
<comment type="caution">
    <text evidence="9">The sequence shown here is derived from an EMBL/GenBank/DDBJ whole genome shotgun (WGS) entry which is preliminary data.</text>
</comment>
<dbReference type="PIRSF" id="PIRSF001217">
    <property type="entry name" value="Protease_4_SppA"/>
    <property type="match status" value="1"/>
</dbReference>
<evidence type="ECO:0000256" key="6">
    <source>
        <dbReference type="ARBA" id="ARBA00023136"/>
    </source>
</evidence>
<comment type="subcellular location">
    <subcellularLocation>
        <location evidence="1">Membrane</location>
    </subcellularLocation>
</comment>
<name>A0ABR7D2U7_9BACT</name>
<reference evidence="9 10" key="1">
    <citation type="submission" date="2020-08" db="EMBL/GenBank/DDBJ databases">
        <title>Genome public.</title>
        <authorList>
            <person name="Liu C."/>
            <person name="Sun Q."/>
        </authorList>
    </citation>
    <scope>NUCLEOTIDE SEQUENCE [LARGE SCALE GENOMIC DNA]</scope>
    <source>
        <strain evidence="9 10">NSJ-56</strain>
    </source>
</reference>
<keyword evidence="4" id="KW-0378">Hydrolase</keyword>
<dbReference type="PANTHER" id="PTHR33209:SF1">
    <property type="entry name" value="PEPTIDASE S49 DOMAIN-CONTAINING PROTEIN"/>
    <property type="match status" value="1"/>
</dbReference>
<dbReference type="RefSeq" id="WP_186976860.1">
    <property type="nucleotide sequence ID" value="NZ_JACOOH010000006.1"/>
</dbReference>
<dbReference type="Proteomes" id="UP000646484">
    <property type="component" value="Unassembled WGS sequence"/>
</dbReference>
<dbReference type="NCBIfam" id="TIGR00706">
    <property type="entry name" value="SppA_dom"/>
    <property type="match status" value="1"/>
</dbReference>
<sequence>MKSFLKYLLATVIGVFIVNIFMLIICMVMFISSVSLISFAGSKSVTVTDNSILKLSFSDPIPDRASDNPLENLNIMSLSMNKQTGLNKILKYIEQAGKDDRIKGIYLDLTEIKSNFGALATIDEIRDALLKFKESGKFIYSYSNLGYDQKSYYLATVADSIFVNPETPLLLTGMSANVSFYKDLLKKIGVEPEVIRVGKFKSAVEPFLQDHMSDANREQVQTYLNSLWGNIIKGISVTRNIPVEKITRLTNEFQVYPAEEFVKEGFFDGTLYEYEMLRKLNTACGIPDSTQLSMITLDKYQRAVLPTINLAKDKIAVIYAQGDIGFQQSATSIGPELAQTIRKAREDKNIKAIVLRVNSPGGSALTSDIIWKEVQLAAQEKPLIASMGNVAASGGYYISCAADTIVADPTTLTGSIGIFGLLFSGEKLIKDKLGINSDVVKTNDHSDFGGGYPLPIPISDRPMTAYERNVMQNYINRGYDTFLDRVSQGRHMTKEEVNEIAQGRVWTGEDALKIGLVDVLGGLNDAIQIAAAKAGLTEYQITELPTERNPLEDILSNLTETVKAKIVKEELGDFYDIYRSQKELLKINGMVARIPYDLTFN</sequence>